<dbReference type="EMBL" id="JAVIDA010000006">
    <property type="protein sequence ID" value="MDQ9071119.1"/>
    <property type="molecule type" value="Genomic_DNA"/>
</dbReference>
<sequence length="373" mass="41999">MALNIISPAQIITVNAIKVYFYGDPGMYKTTLGMTANKALIIDADKGAYRTGTNRRADVVVAECWNDIANISLTDLEPYQTVVFDTIGRVLDLIKAHLANDRKNTKGDGSLKLNVQGVANTMFSTFVNKIITSGRDVVFIAHATEDKNDNLTLIRPDLGGKNRQEIYRLCDAMAYLCLETNKQGTQERVLKFESQEGYHSKDAGGLGNVPVPDLRQSLNSHFLGDLIEKVKTTLNTMTPEQQEVQKLKLEWEQWEKSCTEAKFPSDFNALMDELKQEHPNFKNMWECMKHFAYQLGFTYNKQNTKWIELEVLNSTISEAQRDELQAFIDERGLDVKTVCEHLGIDALTQIESANLQAVKTEIETLAKSEMATA</sequence>
<dbReference type="GO" id="GO:0005524">
    <property type="term" value="F:ATP binding"/>
    <property type="evidence" value="ECO:0007669"/>
    <property type="project" value="UniProtKB-KW"/>
</dbReference>
<keyword evidence="1" id="KW-0067">ATP-binding</keyword>
<proteinExistence type="predicted"/>
<evidence type="ECO:0000313" key="1">
    <source>
        <dbReference type="EMBL" id="MDQ9071119.1"/>
    </source>
</evidence>
<protein>
    <submittedName>
        <fullName evidence="1">ATP-binding protein</fullName>
    </submittedName>
</protein>
<evidence type="ECO:0000313" key="2">
    <source>
        <dbReference type="Proteomes" id="UP001243195"/>
    </source>
</evidence>
<keyword evidence="1" id="KW-0547">Nucleotide-binding</keyword>
<comment type="caution">
    <text evidence="1">The sequence shown here is derived from an EMBL/GenBank/DDBJ whole genome shotgun (WGS) entry which is preliminary data.</text>
</comment>
<reference evidence="1" key="1">
    <citation type="submission" date="2023-08" db="EMBL/GenBank/DDBJ databases">
        <title>Emergence of clinically-relevant ST2 carbapenem-resistant Acinetobacter baumannii strains in hospital sewages in Zhejiang, East of China.</title>
        <authorList>
            <person name="Kaichao C."/>
            <person name="Zhang R."/>
        </authorList>
    </citation>
    <scope>NUCLEOTIDE SEQUENCE</scope>
    <source>
        <strain evidence="1">M-SY-60</strain>
    </source>
</reference>
<dbReference type="AlphaFoldDB" id="A0AAW8JLP7"/>
<gene>
    <name evidence="1" type="ORF">RFH51_06565</name>
</gene>
<accession>A0AAW8JLP7</accession>
<name>A0AAW8JLP7_9GAMM</name>
<dbReference type="Proteomes" id="UP001243195">
    <property type="component" value="Unassembled WGS sequence"/>
</dbReference>
<dbReference type="RefSeq" id="WP_308955503.1">
    <property type="nucleotide sequence ID" value="NZ_JAVICY010000005.1"/>
</dbReference>
<dbReference type="Pfam" id="PF13479">
    <property type="entry name" value="AAA_24"/>
    <property type="match status" value="1"/>
</dbReference>
<organism evidence="1 2">
    <name type="scientific">Acinetobacter gerneri</name>
    <dbReference type="NCBI Taxonomy" id="202952"/>
    <lineage>
        <taxon>Bacteria</taxon>
        <taxon>Pseudomonadati</taxon>
        <taxon>Pseudomonadota</taxon>
        <taxon>Gammaproteobacteria</taxon>
        <taxon>Moraxellales</taxon>
        <taxon>Moraxellaceae</taxon>
        <taxon>Acinetobacter</taxon>
    </lineage>
</organism>